<proteinExistence type="predicted"/>
<accession>A0A285K769</accession>
<dbReference type="InterPro" id="IPR002645">
    <property type="entry name" value="STAS_dom"/>
</dbReference>
<evidence type="ECO:0000259" key="1">
    <source>
        <dbReference type="PROSITE" id="PS50801"/>
    </source>
</evidence>
<dbReference type="Pfam" id="PF13466">
    <property type="entry name" value="STAS_2"/>
    <property type="match status" value="1"/>
</dbReference>
<reference evidence="2 3" key="1">
    <citation type="submission" date="2017-09" db="EMBL/GenBank/DDBJ databases">
        <authorList>
            <person name="Ehlers B."/>
            <person name="Leendertz F.H."/>
        </authorList>
    </citation>
    <scope>NUCLEOTIDE SEQUENCE [LARGE SCALE GENOMIC DNA]</scope>
    <source>
        <strain evidence="2 3">CGMCC 4.6857</strain>
    </source>
</reference>
<keyword evidence="3" id="KW-1185">Reference proteome</keyword>
<dbReference type="InterPro" id="IPR058548">
    <property type="entry name" value="MlaB-like_STAS"/>
</dbReference>
<feature type="domain" description="STAS" evidence="1">
    <location>
        <begin position="24"/>
        <end position="99"/>
    </location>
</feature>
<dbReference type="Gene3D" id="3.30.750.24">
    <property type="entry name" value="STAS domain"/>
    <property type="match status" value="1"/>
</dbReference>
<dbReference type="CDD" id="cd07043">
    <property type="entry name" value="STAS_anti-anti-sigma_factors"/>
    <property type="match status" value="1"/>
</dbReference>
<sequence length="114" mass="12097">MASVSEPPSTPFEVHRDRVDPHTVHLVGELDLATRDLLAAALSEAARPGHDLVVDCSQLDFIDASGISVLVHAAGMLGEGRLRLTSLRPGPAELIDLLDLPATVPNLCRDGSTR</sequence>
<protein>
    <submittedName>
        <fullName evidence="2">Anti-anti-sigma factor</fullName>
    </submittedName>
</protein>
<dbReference type="Proteomes" id="UP000219612">
    <property type="component" value="Unassembled WGS sequence"/>
</dbReference>
<dbReference type="SUPFAM" id="SSF52091">
    <property type="entry name" value="SpoIIaa-like"/>
    <property type="match status" value="1"/>
</dbReference>
<evidence type="ECO:0000313" key="3">
    <source>
        <dbReference type="Proteomes" id="UP000219612"/>
    </source>
</evidence>
<name>A0A285K769_9ACTN</name>
<organism evidence="2 3">
    <name type="scientific">Paractinoplanes atraurantiacus</name>
    <dbReference type="NCBI Taxonomy" id="1036182"/>
    <lineage>
        <taxon>Bacteria</taxon>
        <taxon>Bacillati</taxon>
        <taxon>Actinomycetota</taxon>
        <taxon>Actinomycetes</taxon>
        <taxon>Micromonosporales</taxon>
        <taxon>Micromonosporaceae</taxon>
        <taxon>Paractinoplanes</taxon>
    </lineage>
</organism>
<dbReference type="OrthoDB" id="3577449at2"/>
<gene>
    <name evidence="2" type="ORF">SAMN05421748_13314</name>
</gene>
<dbReference type="AlphaFoldDB" id="A0A285K769"/>
<dbReference type="EMBL" id="OBDY01000033">
    <property type="protein sequence ID" value="SNY68388.1"/>
    <property type="molecule type" value="Genomic_DNA"/>
</dbReference>
<dbReference type="PROSITE" id="PS50801">
    <property type="entry name" value="STAS"/>
    <property type="match status" value="1"/>
</dbReference>
<dbReference type="InterPro" id="IPR036513">
    <property type="entry name" value="STAS_dom_sf"/>
</dbReference>
<evidence type="ECO:0000313" key="2">
    <source>
        <dbReference type="EMBL" id="SNY68388.1"/>
    </source>
</evidence>